<dbReference type="Proteomes" id="UP000487757">
    <property type="component" value="Unassembled WGS sequence"/>
</dbReference>
<dbReference type="RefSeq" id="WP_154278880.1">
    <property type="nucleotide sequence ID" value="NZ_JBHUJQ010000001.1"/>
</dbReference>
<dbReference type="AlphaFoldDB" id="A0A7K0FSX1"/>
<dbReference type="EMBL" id="WKKH01000002">
    <property type="protein sequence ID" value="MRX74705.1"/>
    <property type="molecule type" value="Genomic_DNA"/>
</dbReference>
<gene>
    <name evidence="1" type="ORF">GJU39_01275</name>
</gene>
<name>A0A7K0FSX1_9SPHI</name>
<evidence type="ECO:0000313" key="2">
    <source>
        <dbReference type="Proteomes" id="UP000487757"/>
    </source>
</evidence>
<organism evidence="1 2">
    <name type="scientific">Pedobacter petrophilus</name>
    <dbReference type="NCBI Taxonomy" id="1908241"/>
    <lineage>
        <taxon>Bacteria</taxon>
        <taxon>Pseudomonadati</taxon>
        <taxon>Bacteroidota</taxon>
        <taxon>Sphingobacteriia</taxon>
        <taxon>Sphingobacteriales</taxon>
        <taxon>Sphingobacteriaceae</taxon>
        <taxon>Pedobacter</taxon>
    </lineage>
</organism>
<keyword evidence="2" id="KW-1185">Reference proteome</keyword>
<proteinExistence type="predicted"/>
<accession>A0A7K0FSX1</accession>
<evidence type="ECO:0000313" key="1">
    <source>
        <dbReference type="EMBL" id="MRX74705.1"/>
    </source>
</evidence>
<reference evidence="1 2" key="1">
    <citation type="submission" date="2019-11" db="EMBL/GenBank/DDBJ databases">
        <title>Pedobacter petrophilus genome.</title>
        <authorList>
            <person name="Feldbauer M.J."/>
            <person name="Newman J.D."/>
        </authorList>
    </citation>
    <scope>NUCLEOTIDE SEQUENCE [LARGE SCALE GENOMIC DNA]</scope>
    <source>
        <strain evidence="1 2">LMG 29686</strain>
    </source>
</reference>
<sequence length="47" mass="5462">MKQHQKQLKKKTVFFYRSMQRIGLENTDPTTSSITIISNGTRLHVAQ</sequence>
<protein>
    <submittedName>
        <fullName evidence="1">Uncharacterized protein</fullName>
    </submittedName>
</protein>
<comment type="caution">
    <text evidence="1">The sequence shown here is derived from an EMBL/GenBank/DDBJ whole genome shotgun (WGS) entry which is preliminary data.</text>
</comment>